<dbReference type="AlphaFoldDB" id="A0A392R0N4"/>
<comment type="caution">
    <text evidence="1">The sequence shown here is derived from an EMBL/GenBank/DDBJ whole genome shotgun (WGS) entry which is preliminary data.</text>
</comment>
<accession>A0A392R0N4</accession>
<proteinExistence type="predicted"/>
<name>A0A392R0N4_9FABA</name>
<dbReference type="Proteomes" id="UP000265520">
    <property type="component" value="Unassembled WGS sequence"/>
</dbReference>
<reference evidence="1 2" key="1">
    <citation type="journal article" date="2018" name="Front. Plant Sci.">
        <title>Red Clover (Trifolium pratense) and Zigzag Clover (T. medium) - A Picture of Genomic Similarities and Differences.</title>
        <authorList>
            <person name="Dluhosova J."/>
            <person name="Istvanek J."/>
            <person name="Nedelnik J."/>
            <person name="Repkova J."/>
        </authorList>
    </citation>
    <scope>NUCLEOTIDE SEQUENCE [LARGE SCALE GENOMIC DNA]</scope>
    <source>
        <strain evidence="2">cv. 10/8</strain>
        <tissue evidence="1">Leaf</tissue>
    </source>
</reference>
<organism evidence="1 2">
    <name type="scientific">Trifolium medium</name>
    <dbReference type="NCBI Taxonomy" id="97028"/>
    <lineage>
        <taxon>Eukaryota</taxon>
        <taxon>Viridiplantae</taxon>
        <taxon>Streptophyta</taxon>
        <taxon>Embryophyta</taxon>
        <taxon>Tracheophyta</taxon>
        <taxon>Spermatophyta</taxon>
        <taxon>Magnoliopsida</taxon>
        <taxon>eudicotyledons</taxon>
        <taxon>Gunneridae</taxon>
        <taxon>Pentapetalae</taxon>
        <taxon>rosids</taxon>
        <taxon>fabids</taxon>
        <taxon>Fabales</taxon>
        <taxon>Fabaceae</taxon>
        <taxon>Papilionoideae</taxon>
        <taxon>50 kb inversion clade</taxon>
        <taxon>NPAAA clade</taxon>
        <taxon>Hologalegina</taxon>
        <taxon>IRL clade</taxon>
        <taxon>Trifolieae</taxon>
        <taxon>Trifolium</taxon>
    </lineage>
</organism>
<protein>
    <submittedName>
        <fullName evidence="1">Uncharacterized protein</fullName>
    </submittedName>
</protein>
<sequence length="86" mass="9413">ETFQWVRLNRSTYASHTETENRANQQQPDFHVFLLHRLSMPLCLFAAAAVTNNPNAVVIDFGIDGVAVLGGAALSSLQNKSPFPSL</sequence>
<feature type="non-terminal residue" evidence="1">
    <location>
        <position position="1"/>
    </location>
</feature>
<evidence type="ECO:0000313" key="2">
    <source>
        <dbReference type="Proteomes" id="UP000265520"/>
    </source>
</evidence>
<keyword evidence="2" id="KW-1185">Reference proteome</keyword>
<evidence type="ECO:0000313" key="1">
    <source>
        <dbReference type="EMBL" id="MCI30153.1"/>
    </source>
</evidence>
<dbReference type="EMBL" id="LXQA010177415">
    <property type="protein sequence ID" value="MCI30153.1"/>
    <property type="molecule type" value="Genomic_DNA"/>
</dbReference>